<feature type="region of interest" description="Disordered" evidence="1">
    <location>
        <begin position="52"/>
        <end position="121"/>
    </location>
</feature>
<dbReference type="AlphaFoldDB" id="A0A914W9U2"/>
<feature type="compositionally biased region" description="Low complexity" evidence="1">
    <location>
        <begin position="104"/>
        <end position="121"/>
    </location>
</feature>
<accession>A0A914W9U2</accession>
<dbReference type="WBParaSite" id="PSAMB.scaffold335size56070.g4885.t1">
    <property type="protein sequence ID" value="PSAMB.scaffold335size56070.g4885.t1"/>
    <property type="gene ID" value="PSAMB.scaffold335size56070.g4885"/>
</dbReference>
<feature type="region of interest" description="Disordered" evidence="1">
    <location>
        <begin position="234"/>
        <end position="358"/>
    </location>
</feature>
<reference evidence="3" key="1">
    <citation type="submission" date="2022-11" db="UniProtKB">
        <authorList>
            <consortium name="WormBaseParasite"/>
        </authorList>
    </citation>
    <scope>IDENTIFICATION</scope>
</reference>
<sequence>MATTTEVFRLTRRNAHQLPDMRTIVHQQSLRPSPILTSLELPVLRRVSPSSSAARVEWSRSRPAIRRSPLPTSQSHSSLDGGHQSRLGYRLTRTMSESARPTRSYFSSSNYGSPSSAGASATRHHSLVAMRTYYAFGARSMQGLDRGVEHSSNVSLSTYGMYGTSSSSLSGSAHDTYTRTPLRRPYQSSISPASRYVATSSYSSPSAYDRYCSTKSKSSGYSTLSSTYLPLSSTYSSVSSTYSPASSTYSPLPSTYSPSSAIASSSSPSSYRSSTYHRTSTAPYSGSTATSFQSAAPSRQHVKPPESPRPTSYTPTSHDTKMPPTRSAMPQIVEHVSISDGKDDSNVSNAGSKRTEAEWQSLSDRNKALEKEVEELKKQLREKERLETELKRRLFESEAEAKVWQNKYEKLENEGPKIVHIREPGDEGGISEELVGKLDSATDKLAKLDALREMALLQTEMEDALKQITEKPV</sequence>
<protein>
    <submittedName>
        <fullName evidence="3">Uncharacterized protein</fullName>
    </submittedName>
</protein>
<feature type="region of interest" description="Disordered" evidence="1">
    <location>
        <begin position="164"/>
        <end position="190"/>
    </location>
</feature>
<feature type="compositionally biased region" description="Polar residues" evidence="1">
    <location>
        <begin position="283"/>
        <end position="297"/>
    </location>
</feature>
<name>A0A914W9U2_9BILA</name>
<keyword evidence="2" id="KW-1185">Reference proteome</keyword>
<organism evidence="2 3">
    <name type="scientific">Plectus sambesii</name>
    <dbReference type="NCBI Taxonomy" id="2011161"/>
    <lineage>
        <taxon>Eukaryota</taxon>
        <taxon>Metazoa</taxon>
        <taxon>Ecdysozoa</taxon>
        <taxon>Nematoda</taxon>
        <taxon>Chromadorea</taxon>
        <taxon>Plectida</taxon>
        <taxon>Plectina</taxon>
        <taxon>Plectoidea</taxon>
        <taxon>Plectidae</taxon>
        <taxon>Plectus</taxon>
    </lineage>
</organism>
<dbReference type="Proteomes" id="UP000887566">
    <property type="component" value="Unplaced"/>
</dbReference>
<proteinExistence type="predicted"/>
<evidence type="ECO:0000256" key="1">
    <source>
        <dbReference type="SAM" id="MobiDB-lite"/>
    </source>
</evidence>
<evidence type="ECO:0000313" key="3">
    <source>
        <dbReference type="WBParaSite" id="PSAMB.scaffold335size56070.g4885.t1"/>
    </source>
</evidence>
<feature type="compositionally biased region" description="Polar residues" evidence="1">
    <location>
        <begin position="346"/>
        <end position="358"/>
    </location>
</feature>
<feature type="compositionally biased region" description="Low complexity" evidence="1">
    <location>
        <begin position="234"/>
        <end position="282"/>
    </location>
</feature>
<evidence type="ECO:0000313" key="2">
    <source>
        <dbReference type="Proteomes" id="UP000887566"/>
    </source>
</evidence>